<accession>A0AA94EYF2</accession>
<dbReference type="EMBL" id="RWGX01000005">
    <property type="protein sequence ID" value="RVU87391.1"/>
    <property type="molecule type" value="Genomic_DNA"/>
</dbReference>
<evidence type="ECO:0000313" key="1">
    <source>
        <dbReference type="EMBL" id="RVU87391.1"/>
    </source>
</evidence>
<sequence>MPQIWSDNTIVVDWEELVPIHYNTLGALQKELKRFELKPYGIKKAQSGGNGRRLLIYFDSLAPNIQKDLGDPRKACHPLEPLFKIDAEAVDYYSTFQRYDGSMLHDTVQQKYYINASVLKAVLILKNLRETERIKMGGKKSDINKTLCYDVENFNPILLRKYNLTHNLPANPRKFVEKLKQFIDFGYAALIKDIKGTGKQNARIVTDEMVEFLNNLFATQSHKPTASEVAEQYDGFLAGYVEVINNKTGEIYDSKQFKKISKGTITKYLAQWKNQIGTHAKRSGDRQKLMQKFKPYHSLINPEFAGSLISIDDRQPPFEYDKSKRLWFYNGIDLASGAFTCWVYGKTKEGLILDFYRQLVRNYHEWGFQLPFGLECESSLNSSFTETFLREGTMFQDVRIEANNARGKRIEAYYRPLRYDLEKKREGWLARPHALSEANQQGSTKKIILPYERIVSECLNDIVIWNNMPSTKDKTVSRWDYFVNNQDPNARPTNYKAFLQHLGFKSETSCKAGIVKFQYSEFLLGDNGMIYTGDKLIRLMNEVEGKKVEVFWLDDNYGEIFKALIYRNGRYICEARPKPRYNRAKNEQTEDDLNAQKIMSAYVATIEGYQRQQVRSIEKVIVIDNRPITVGTSFQLPGMQRKTKREIEDVENLGSMDTSLEFATHSNYKSKTLIDRF</sequence>
<dbReference type="RefSeq" id="WP_127822401.1">
    <property type="nucleotide sequence ID" value="NZ_RWGX02000009.1"/>
</dbReference>
<gene>
    <name evidence="1" type="ORF">EJB19_13920</name>
</gene>
<proteinExistence type="predicted"/>
<dbReference type="AlphaFoldDB" id="A0AA94EYF2"/>
<comment type="caution">
    <text evidence="1">The sequence shown here is derived from an EMBL/GenBank/DDBJ whole genome shotgun (WGS) entry which is preliminary data.</text>
</comment>
<organism evidence="1">
    <name type="scientific">Flavobacterium columnare</name>
    <dbReference type="NCBI Taxonomy" id="996"/>
    <lineage>
        <taxon>Bacteria</taxon>
        <taxon>Pseudomonadati</taxon>
        <taxon>Bacteroidota</taxon>
        <taxon>Flavobacteriia</taxon>
        <taxon>Flavobacteriales</taxon>
        <taxon>Flavobacteriaceae</taxon>
        <taxon>Flavobacterium</taxon>
    </lineage>
</organism>
<name>A0AA94EYF2_9FLAO</name>
<protein>
    <submittedName>
        <fullName evidence="1">Uncharacterized protein</fullName>
    </submittedName>
</protein>
<reference evidence="1" key="1">
    <citation type="submission" date="2018-12" db="EMBL/GenBank/DDBJ databases">
        <title>Draft genome sequence of Flaovobacterium columnare BGFS27 isolated from channel catfish in Alabama.</title>
        <authorList>
            <person name="Cai W."/>
            <person name="Arias C."/>
        </authorList>
    </citation>
    <scope>NUCLEOTIDE SEQUENCE [LARGE SCALE GENOMIC DNA]</scope>
    <source>
        <strain evidence="1">BGFS27</strain>
    </source>
</reference>